<dbReference type="Pfam" id="PF12840">
    <property type="entry name" value="HTH_20"/>
    <property type="match status" value="1"/>
</dbReference>
<dbReference type="Gene3D" id="1.10.10.10">
    <property type="entry name" value="Winged helix-like DNA-binding domain superfamily/Winged helix DNA-binding domain"/>
    <property type="match status" value="1"/>
</dbReference>
<dbReference type="InterPro" id="IPR036388">
    <property type="entry name" value="WH-like_DNA-bd_sf"/>
</dbReference>
<dbReference type="InterPro" id="IPR001845">
    <property type="entry name" value="HTH_ArsR_DNA-bd_dom"/>
</dbReference>
<dbReference type="InterPro" id="IPR011991">
    <property type="entry name" value="ArsR-like_HTH"/>
</dbReference>
<dbReference type="InterPro" id="IPR036390">
    <property type="entry name" value="WH_DNA-bd_sf"/>
</dbReference>
<keyword evidence="6" id="KW-1185">Reference proteome</keyword>
<reference evidence="6" key="1">
    <citation type="submission" date="2015-03" db="EMBL/GenBank/DDBJ databases">
        <authorList>
            <person name="Nijsse Bart"/>
        </authorList>
    </citation>
    <scope>NUCLEOTIDE SEQUENCE [LARGE SCALE GENOMIC DNA]</scope>
</reference>
<evidence type="ECO:0000256" key="2">
    <source>
        <dbReference type="ARBA" id="ARBA00023125"/>
    </source>
</evidence>
<keyword evidence="3" id="KW-0804">Transcription</keyword>
<organism evidence="5 6">
    <name type="scientific">Sporomusa ovata</name>
    <dbReference type="NCBI Taxonomy" id="2378"/>
    <lineage>
        <taxon>Bacteria</taxon>
        <taxon>Bacillati</taxon>
        <taxon>Bacillota</taxon>
        <taxon>Negativicutes</taxon>
        <taxon>Selenomonadales</taxon>
        <taxon>Sporomusaceae</taxon>
        <taxon>Sporomusa</taxon>
    </lineage>
</organism>
<keyword evidence="1" id="KW-0805">Transcription regulation</keyword>
<evidence type="ECO:0000256" key="3">
    <source>
        <dbReference type="ARBA" id="ARBA00023163"/>
    </source>
</evidence>
<evidence type="ECO:0000313" key="5">
    <source>
        <dbReference type="EMBL" id="CQR73627.1"/>
    </source>
</evidence>
<keyword evidence="2" id="KW-0238">DNA-binding</keyword>
<evidence type="ECO:0000259" key="4">
    <source>
        <dbReference type="PROSITE" id="PS50987"/>
    </source>
</evidence>
<evidence type="ECO:0000313" key="6">
    <source>
        <dbReference type="Proteomes" id="UP000049855"/>
    </source>
</evidence>
<proteinExistence type="predicted"/>
<dbReference type="CDD" id="cd00090">
    <property type="entry name" value="HTH_ARSR"/>
    <property type="match status" value="1"/>
</dbReference>
<dbReference type="RefSeq" id="WP_021170901.1">
    <property type="nucleotide sequence ID" value="NZ_CTRP01000014.1"/>
</dbReference>
<dbReference type="PRINTS" id="PR00778">
    <property type="entry name" value="HTHARSR"/>
</dbReference>
<dbReference type="Proteomes" id="UP000049855">
    <property type="component" value="Unassembled WGS sequence"/>
</dbReference>
<dbReference type="GO" id="GO:0003677">
    <property type="term" value="F:DNA binding"/>
    <property type="evidence" value="ECO:0007669"/>
    <property type="project" value="UniProtKB-KW"/>
</dbReference>
<dbReference type="AlphaFoldDB" id="A0A0U1L1S3"/>
<dbReference type="SMART" id="SM00418">
    <property type="entry name" value="HTH_ARSR"/>
    <property type="match status" value="1"/>
</dbReference>
<dbReference type="PROSITE" id="PS50987">
    <property type="entry name" value="HTH_ARSR_2"/>
    <property type="match status" value="1"/>
</dbReference>
<dbReference type="InterPro" id="IPR051011">
    <property type="entry name" value="Metal_resp_trans_reg"/>
</dbReference>
<dbReference type="PANTHER" id="PTHR43132">
    <property type="entry name" value="ARSENICAL RESISTANCE OPERON REPRESSOR ARSR-RELATED"/>
    <property type="match status" value="1"/>
</dbReference>
<protein>
    <submittedName>
        <fullName evidence="5">Transcriptional regulator, ArsR family</fullName>
    </submittedName>
</protein>
<sequence length="96" mass="10595">MDVGDLSLFTEAAELLKVLAHPIRLCIVKGLIEKGECNVSHMQNCLNAPQSTISQHLQKLRAAGVIEGVRNGLEINYKVRDQKAIALVNVLFKTRT</sequence>
<feature type="domain" description="HTH arsR-type" evidence="4">
    <location>
        <begin position="6"/>
        <end position="96"/>
    </location>
</feature>
<dbReference type="PANTHER" id="PTHR43132:SF2">
    <property type="entry name" value="ARSENICAL RESISTANCE OPERON REPRESSOR ARSR-RELATED"/>
    <property type="match status" value="1"/>
</dbReference>
<dbReference type="NCBIfam" id="NF033788">
    <property type="entry name" value="HTH_metalloreg"/>
    <property type="match status" value="1"/>
</dbReference>
<gene>
    <name evidence="5" type="ORF">SpAn4DRAFT_0089</name>
</gene>
<evidence type="ECO:0000256" key="1">
    <source>
        <dbReference type="ARBA" id="ARBA00023015"/>
    </source>
</evidence>
<dbReference type="SUPFAM" id="SSF46785">
    <property type="entry name" value="Winged helix' DNA-binding domain"/>
    <property type="match status" value="1"/>
</dbReference>
<dbReference type="EMBL" id="CTRP01000014">
    <property type="protein sequence ID" value="CQR73627.1"/>
    <property type="molecule type" value="Genomic_DNA"/>
</dbReference>
<name>A0A0U1L1S3_9FIRM</name>
<dbReference type="GO" id="GO:0003700">
    <property type="term" value="F:DNA-binding transcription factor activity"/>
    <property type="evidence" value="ECO:0007669"/>
    <property type="project" value="InterPro"/>
</dbReference>
<accession>A0A0U1L1S3</accession>